<dbReference type="SUPFAM" id="SSF56112">
    <property type="entry name" value="Protein kinase-like (PK-like)"/>
    <property type="match status" value="1"/>
</dbReference>
<dbReference type="RefSeq" id="WP_345428462.1">
    <property type="nucleotide sequence ID" value="NZ_BAABHK010000001.1"/>
</dbReference>
<dbReference type="EC" id="2.7.11.1" evidence="1"/>
<feature type="domain" description="Protein kinase" evidence="9">
    <location>
        <begin position="13"/>
        <end position="284"/>
    </location>
</feature>
<keyword evidence="4 7" id="KW-0547">Nucleotide-binding</keyword>
<evidence type="ECO:0000256" key="1">
    <source>
        <dbReference type="ARBA" id="ARBA00012513"/>
    </source>
</evidence>
<evidence type="ECO:0000256" key="6">
    <source>
        <dbReference type="ARBA" id="ARBA00022840"/>
    </source>
</evidence>
<accession>A0ABP8TZ60</accession>
<feature type="binding site" evidence="7">
    <location>
        <position position="42"/>
    </location>
    <ligand>
        <name>ATP</name>
        <dbReference type="ChEBI" id="CHEBI:30616"/>
    </ligand>
</feature>
<proteinExistence type="predicted"/>
<feature type="compositionally biased region" description="Basic and acidic residues" evidence="8">
    <location>
        <begin position="292"/>
        <end position="308"/>
    </location>
</feature>
<evidence type="ECO:0000256" key="5">
    <source>
        <dbReference type="ARBA" id="ARBA00022777"/>
    </source>
</evidence>
<keyword evidence="3" id="KW-0808">Transferase</keyword>
<evidence type="ECO:0000259" key="9">
    <source>
        <dbReference type="PROSITE" id="PS50011"/>
    </source>
</evidence>
<dbReference type="PROSITE" id="PS50011">
    <property type="entry name" value="PROTEIN_KINASE_DOM"/>
    <property type="match status" value="1"/>
</dbReference>
<evidence type="ECO:0000256" key="7">
    <source>
        <dbReference type="PROSITE-ProRule" id="PRU10141"/>
    </source>
</evidence>
<dbReference type="InterPro" id="IPR017441">
    <property type="entry name" value="Protein_kinase_ATP_BS"/>
</dbReference>
<feature type="region of interest" description="Disordered" evidence="8">
    <location>
        <begin position="286"/>
        <end position="337"/>
    </location>
</feature>
<gene>
    <name evidence="10" type="ORF">GCM10023196_002650</name>
</gene>
<dbReference type="Pfam" id="PF03448">
    <property type="entry name" value="MgtE_N"/>
    <property type="match status" value="1"/>
</dbReference>
<dbReference type="SUPFAM" id="SSF158791">
    <property type="entry name" value="MgtE N-terminal domain-like"/>
    <property type="match status" value="2"/>
</dbReference>
<organism evidence="10 11">
    <name type="scientific">Actinoallomurus vinaceus</name>
    <dbReference type="NCBI Taxonomy" id="1080074"/>
    <lineage>
        <taxon>Bacteria</taxon>
        <taxon>Bacillati</taxon>
        <taxon>Actinomycetota</taxon>
        <taxon>Actinomycetes</taxon>
        <taxon>Streptosporangiales</taxon>
        <taxon>Thermomonosporaceae</taxon>
        <taxon>Actinoallomurus</taxon>
    </lineage>
</organism>
<evidence type="ECO:0000256" key="4">
    <source>
        <dbReference type="ARBA" id="ARBA00022741"/>
    </source>
</evidence>
<keyword evidence="2" id="KW-0723">Serine/threonine-protein kinase</keyword>
<dbReference type="InterPro" id="IPR006668">
    <property type="entry name" value="Mg_transptr_MgtE_intracell_dom"/>
</dbReference>
<keyword evidence="11" id="KW-1185">Reference proteome</keyword>
<evidence type="ECO:0000256" key="3">
    <source>
        <dbReference type="ARBA" id="ARBA00022679"/>
    </source>
</evidence>
<dbReference type="InterPro" id="IPR008271">
    <property type="entry name" value="Ser/Thr_kinase_AS"/>
</dbReference>
<evidence type="ECO:0000313" key="11">
    <source>
        <dbReference type="Proteomes" id="UP001501442"/>
    </source>
</evidence>
<evidence type="ECO:0000313" key="10">
    <source>
        <dbReference type="EMBL" id="GAA4620081.1"/>
    </source>
</evidence>
<dbReference type="PROSITE" id="PS00107">
    <property type="entry name" value="PROTEIN_KINASE_ATP"/>
    <property type="match status" value="1"/>
</dbReference>
<dbReference type="Gene3D" id="1.10.220.30">
    <property type="match status" value="1"/>
</dbReference>
<dbReference type="InterPro" id="IPR011009">
    <property type="entry name" value="Kinase-like_dom_sf"/>
</dbReference>
<dbReference type="PROSITE" id="PS00108">
    <property type="entry name" value="PROTEIN_KINASE_ST"/>
    <property type="match status" value="1"/>
</dbReference>
<dbReference type="Proteomes" id="UP001501442">
    <property type="component" value="Unassembled WGS sequence"/>
</dbReference>
<reference evidence="11" key="1">
    <citation type="journal article" date="2019" name="Int. J. Syst. Evol. Microbiol.">
        <title>The Global Catalogue of Microorganisms (GCM) 10K type strain sequencing project: providing services to taxonomists for standard genome sequencing and annotation.</title>
        <authorList>
            <consortium name="The Broad Institute Genomics Platform"/>
            <consortium name="The Broad Institute Genome Sequencing Center for Infectious Disease"/>
            <person name="Wu L."/>
            <person name="Ma J."/>
        </authorList>
    </citation>
    <scope>NUCLEOTIDE SEQUENCE [LARGE SCALE GENOMIC DNA]</scope>
    <source>
        <strain evidence="11">JCM 17939</strain>
    </source>
</reference>
<dbReference type="SMART" id="SM00220">
    <property type="entry name" value="S_TKc"/>
    <property type="match status" value="1"/>
</dbReference>
<dbReference type="EMBL" id="BAABHK010000001">
    <property type="protein sequence ID" value="GAA4620081.1"/>
    <property type="molecule type" value="Genomic_DNA"/>
</dbReference>
<keyword evidence="6 7" id="KW-0067">ATP-binding</keyword>
<dbReference type="InterPro" id="IPR000719">
    <property type="entry name" value="Prot_kinase_dom"/>
</dbReference>
<sequence>MRGRPGKVIAGRYRLTSKLGQGGMGGVWLAHDEILDRRVALKEIVLPHGGGAEERDQLRVRAWREAVAAARLQHGGIVRIYDVLKENGDPWIVMEYVAGHSLADLIQKSPESLTERYIAEIGLRVLDALRVAHAEGVLHRDVKPANILIGRTPDEVMLADFGIATIEGHSPITREGSVIGTVAYMAPERIMASGKVGPASDMWSLGATLYTAVQGHSPYHRDKDIAIMLAITSESEAPAPLTGAHRLRPVIEGLLRKKSNARMAADEVAQLLGRIVAESTSVYICGLPPRPEPPKPDPGRPDPGHQRPEPGLSAPEQPIRPGGPAPAEPDGRSAPLSPFAVMAAGEPTRAVMIMARMGPRAAGGVLDDMASETTAAARMMSAMSTEDAAGVLDHAQPRTAAAVLLALPSTRAAEILSRMAHKPAGAVVGAMSARIRPTAAVIRAMPKAEAGRVFNNVPPRVASSVLLQLKPRPAAAVLAHMAVRPAGAIVETMSAKVPAAAAVVRAMPIEQARGVLTHTPPRMVASILSVVEASWATQVLAEMDQPVSVQVIRHLNETPSTGK</sequence>
<name>A0ABP8TZ60_9ACTN</name>
<evidence type="ECO:0000256" key="2">
    <source>
        <dbReference type="ARBA" id="ARBA00022527"/>
    </source>
</evidence>
<dbReference type="CDD" id="cd14014">
    <property type="entry name" value="STKc_PknB_like"/>
    <property type="match status" value="1"/>
</dbReference>
<dbReference type="Gene3D" id="3.30.200.20">
    <property type="entry name" value="Phosphorylase Kinase, domain 1"/>
    <property type="match status" value="1"/>
</dbReference>
<comment type="caution">
    <text evidence="10">The sequence shown here is derived from an EMBL/GenBank/DDBJ whole genome shotgun (WGS) entry which is preliminary data.</text>
</comment>
<dbReference type="PANTHER" id="PTHR43289:SF6">
    <property type="entry name" value="SERINE_THREONINE-PROTEIN KINASE NEKL-3"/>
    <property type="match status" value="1"/>
</dbReference>
<dbReference type="PANTHER" id="PTHR43289">
    <property type="entry name" value="MITOGEN-ACTIVATED PROTEIN KINASE KINASE KINASE 20-RELATED"/>
    <property type="match status" value="1"/>
</dbReference>
<keyword evidence="5" id="KW-0418">Kinase</keyword>
<dbReference type="Pfam" id="PF00069">
    <property type="entry name" value="Pkinase"/>
    <property type="match status" value="1"/>
</dbReference>
<evidence type="ECO:0000256" key="8">
    <source>
        <dbReference type="SAM" id="MobiDB-lite"/>
    </source>
</evidence>
<dbReference type="Gene3D" id="1.10.510.10">
    <property type="entry name" value="Transferase(Phosphotransferase) domain 1"/>
    <property type="match status" value="1"/>
</dbReference>
<protein>
    <recommendedName>
        <fullName evidence="1">non-specific serine/threonine protein kinase</fullName>
        <ecNumber evidence="1">2.7.11.1</ecNumber>
    </recommendedName>
</protein>